<dbReference type="STRING" id="180197.SAMN02982919_02720"/>
<dbReference type="NCBIfam" id="TIGR01656">
    <property type="entry name" value="Histidinol-ppas"/>
    <property type="match status" value="1"/>
</dbReference>
<keyword evidence="9" id="KW-1185">Reference proteome</keyword>
<keyword evidence="6" id="KW-0119">Carbohydrate metabolism</keyword>
<dbReference type="InterPro" id="IPR006543">
    <property type="entry name" value="Histidinol-phos"/>
</dbReference>
<gene>
    <name evidence="8" type="ORF">SAMN02982919_02720</name>
</gene>
<dbReference type="AlphaFoldDB" id="A0A1H9QQJ9"/>
<evidence type="ECO:0000256" key="2">
    <source>
        <dbReference type="ARBA" id="ARBA00005628"/>
    </source>
</evidence>
<evidence type="ECO:0000256" key="1">
    <source>
        <dbReference type="ARBA" id="ARBA00004496"/>
    </source>
</evidence>
<dbReference type="GO" id="GO:0046872">
    <property type="term" value="F:metal ion binding"/>
    <property type="evidence" value="ECO:0007669"/>
    <property type="project" value="UniProtKB-KW"/>
</dbReference>
<dbReference type="InterPro" id="IPR036412">
    <property type="entry name" value="HAD-like_sf"/>
</dbReference>
<evidence type="ECO:0000256" key="4">
    <source>
        <dbReference type="ARBA" id="ARBA00022723"/>
    </source>
</evidence>
<sequence length="208" mass="21609">MKLAILDRDGTINALGEDEFITSPTDWQPLPGALDAIARLNHAGWHVVVAANQPGLGRGLFDMATLNAVHGAMHKQLAAVGGRIDAVFYCPHTPDEACYCHKPAPGLLEQICERYGVDASKVCIIGSCLPHMQAGATVKGILHLVCTGQAAELDPAAPLPPEWPTGIQTHASMVALVDQLLAPATPVPTAMAACAPLTSVALATTNSG</sequence>
<dbReference type="InterPro" id="IPR006549">
    <property type="entry name" value="HAD-SF_hydro_IIIA"/>
</dbReference>
<dbReference type="Pfam" id="PF00702">
    <property type="entry name" value="Hydrolase"/>
    <property type="match status" value="1"/>
</dbReference>
<protein>
    <recommendedName>
        <fullName evidence="7">D,D-heptose 1,7-bisphosphate phosphatase</fullName>
    </recommendedName>
</protein>
<dbReference type="PANTHER" id="PTHR42891">
    <property type="entry name" value="D-GLYCERO-BETA-D-MANNO-HEPTOSE-1,7-BISPHOSPHATE 7-PHOSPHATASE"/>
    <property type="match status" value="1"/>
</dbReference>
<comment type="subcellular location">
    <subcellularLocation>
        <location evidence="1">Cytoplasm</location>
    </subcellularLocation>
</comment>
<organism evidence="8 9">
    <name type="scientific">Giesbergeria anulus</name>
    <dbReference type="NCBI Taxonomy" id="180197"/>
    <lineage>
        <taxon>Bacteria</taxon>
        <taxon>Pseudomonadati</taxon>
        <taxon>Pseudomonadota</taxon>
        <taxon>Betaproteobacteria</taxon>
        <taxon>Burkholderiales</taxon>
        <taxon>Comamonadaceae</taxon>
        <taxon>Giesbergeria</taxon>
    </lineage>
</organism>
<dbReference type="NCBIfam" id="TIGR01662">
    <property type="entry name" value="HAD-SF-IIIA"/>
    <property type="match status" value="1"/>
</dbReference>
<dbReference type="InterPro" id="IPR004446">
    <property type="entry name" value="Heptose_bisP_phosphatase"/>
</dbReference>
<dbReference type="PANTHER" id="PTHR42891:SF1">
    <property type="entry name" value="D-GLYCERO-BETA-D-MANNO-HEPTOSE-1,7-BISPHOSPHATE 7-PHOSPHATASE"/>
    <property type="match status" value="1"/>
</dbReference>
<dbReference type="RefSeq" id="WP_091458551.1">
    <property type="nucleotide sequence ID" value="NZ_FOGD01000011.1"/>
</dbReference>
<dbReference type="Proteomes" id="UP000199766">
    <property type="component" value="Unassembled WGS sequence"/>
</dbReference>
<evidence type="ECO:0000256" key="7">
    <source>
        <dbReference type="ARBA" id="ARBA00031828"/>
    </source>
</evidence>
<dbReference type="GO" id="GO:0005975">
    <property type="term" value="P:carbohydrate metabolic process"/>
    <property type="evidence" value="ECO:0007669"/>
    <property type="project" value="InterPro"/>
</dbReference>
<keyword evidence="5" id="KW-0378">Hydrolase</keyword>
<dbReference type="EMBL" id="FOGD01000011">
    <property type="protein sequence ID" value="SER62700.1"/>
    <property type="molecule type" value="Genomic_DNA"/>
</dbReference>
<dbReference type="GO" id="GO:0005737">
    <property type="term" value="C:cytoplasm"/>
    <property type="evidence" value="ECO:0007669"/>
    <property type="project" value="UniProtKB-SubCell"/>
</dbReference>
<evidence type="ECO:0000256" key="6">
    <source>
        <dbReference type="ARBA" id="ARBA00023277"/>
    </source>
</evidence>
<dbReference type="Gene3D" id="3.40.50.1000">
    <property type="entry name" value="HAD superfamily/HAD-like"/>
    <property type="match status" value="1"/>
</dbReference>
<name>A0A1H9QQJ9_9BURK</name>
<accession>A0A1H9QQJ9</accession>
<dbReference type="NCBIfam" id="NF006506">
    <property type="entry name" value="PRK08942.1"/>
    <property type="match status" value="1"/>
</dbReference>
<dbReference type="GO" id="GO:0016791">
    <property type="term" value="F:phosphatase activity"/>
    <property type="evidence" value="ECO:0007669"/>
    <property type="project" value="InterPro"/>
</dbReference>
<keyword evidence="3" id="KW-0963">Cytoplasm</keyword>
<evidence type="ECO:0000256" key="3">
    <source>
        <dbReference type="ARBA" id="ARBA00022490"/>
    </source>
</evidence>
<comment type="similarity">
    <text evidence="2">Belongs to the GmhB family.</text>
</comment>
<dbReference type="InterPro" id="IPR023214">
    <property type="entry name" value="HAD_sf"/>
</dbReference>
<dbReference type="SUPFAM" id="SSF56784">
    <property type="entry name" value="HAD-like"/>
    <property type="match status" value="1"/>
</dbReference>
<evidence type="ECO:0000313" key="9">
    <source>
        <dbReference type="Proteomes" id="UP000199766"/>
    </source>
</evidence>
<dbReference type="OrthoDB" id="9781367at2"/>
<keyword evidence="4" id="KW-0479">Metal-binding</keyword>
<evidence type="ECO:0000313" key="8">
    <source>
        <dbReference type="EMBL" id="SER62700.1"/>
    </source>
</evidence>
<reference evidence="8 9" key="1">
    <citation type="submission" date="2016-10" db="EMBL/GenBank/DDBJ databases">
        <authorList>
            <person name="de Groot N.N."/>
        </authorList>
    </citation>
    <scope>NUCLEOTIDE SEQUENCE [LARGE SCALE GENOMIC DNA]</scope>
    <source>
        <strain evidence="8 9">ATCC 35958</strain>
    </source>
</reference>
<evidence type="ECO:0000256" key="5">
    <source>
        <dbReference type="ARBA" id="ARBA00022801"/>
    </source>
</evidence>
<proteinExistence type="inferred from homology"/>